<feature type="domain" description="Coenzyme F420 hydrogenase/dehydrogenase beta subunit C-terminal" evidence="2">
    <location>
        <begin position="92"/>
        <end position="248"/>
    </location>
</feature>
<dbReference type="Pfam" id="PF04422">
    <property type="entry name" value="FrhB_FdhB_N"/>
    <property type="match status" value="1"/>
</dbReference>
<dbReference type="InterPro" id="IPR007525">
    <property type="entry name" value="FrhB_FdhB_C"/>
</dbReference>
<name>A0A415LIE5_9FIRM</name>
<evidence type="ECO:0008006" key="5">
    <source>
        <dbReference type="Google" id="ProtNLM"/>
    </source>
</evidence>
<dbReference type="InterPro" id="IPR052977">
    <property type="entry name" value="Polyferredoxin-like_ET"/>
</dbReference>
<protein>
    <recommendedName>
        <fullName evidence="5">Coenzyme F420 hydrogenase</fullName>
    </recommendedName>
</protein>
<proteinExistence type="predicted"/>
<dbReference type="RefSeq" id="WP_118379124.1">
    <property type="nucleotide sequence ID" value="NZ_CABJDQ010000001.1"/>
</dbReference>
<evidence type="ECO:0000259" key="2">
    <source>
        <dbReference type="Pfam" id="PF04432"/>
    </source>
</evidence>
<dbReference type="Pfam" id="PF04432">
    <property type="entry name" value="FrhB_FdhB_C"/>
    <property type="match status" value="1"/>
</dbReference>
<dbReference type="PANTHER" id="PTHR43193">
    <property type="match status" value="1"/>
</dbReference>
<dbReference type="EMBL" id="QROT01000001">
    <property type="protein sequence ID" value="RHL48114.1"/>
    <property type="molecule type" value="Genomic_DNA"/>
</dbReference>
<evidence type="ECO:0000259" key="1">
    <source>
        <dbReference type="Pfam" id="PF04422"/>
    </source>
</evidence>
<dbReference type="Proteomes" id="UP000283314">
    <property type="component" value="Unassembled WGS sequence"/>
</dbReference>
<dbReference type="PANTHER" id="PTHR43193:SF2">
    <property type="entry name" value="POLYFERREDOXIN PROTEIN FWDF"/>
    <property type="match status" value="1"/>
</dbReference>
<organism evidence="3 4">
    <name type="scientific">Eubacterium ventriosum</name>
    <dbReference type="NCBI Taxonomy" id="39496"/>
    <lineage>
        <taxon>Bacteria</taxon>
        <taxon>Bacillati</taxon>
        <taxon>Bacillota</taxon>
        <taxon>Clostridia</taxon>
        <taxon>Eubacteriales</taxon>
        <taxon>Eubacteriaceae</taxon>
        <taxon>Eubacterium</taxon>
    </lineage>
</organism>
<evidence type="ECO:0000313" key="4">
    <source>
        <dbReference type="Proteomes" id="UP000283314"/>
    </source>
</evidence>
<feature type="domain" description="Coenzyme F420 hydrogenase/dehydrogenase beta subunit N-terminal" evidence="1">
    <location>
        <begin position="5"/>
        <end position="76"/>
    </location>
</feature>
<reference evidence="3 4" key="1">
    <citation type="submission" date="2018-08" db="EMBL/GenBank/DDBJ databases">
        <title>A genome reference for cultivated species of the human gut microbiota.</title>
        <authorList>
            <person name="Zou Y."/>
            <person name="Xue W."/>
            <person name="Luo G."/>
        </authorList>
    </citation>
    <scope>NUCLEOTIDE SEQUENCE [LARGE SCALE GENOMIC DNA]</scope>
    <source>
        <strain evidence="3 4">AF37-4</strain>
    </source>
</reference>
<gene>
    <name evidence="3" type="ORF">DW018_01485</name>
</gene>
<dbReference type="GeneID" id="66465902"/>
<sequence length="310" mass="35734">METKVYAARIKDKEELLASSSGGIFTAVSDFAISEGDAIVSAVYNYSSNRNEFTLYTSKAERDKARGSKYMQAIPGDSYITAEEWLKNNKGKVYFFGMGCQADGFRKFAKSRGLKDRVVIIDIICHGVPSPKIWNDYIGGKIEYVTFKDKTDGWKKPRAFIIRNGEKEEISEYDRIFYGDWALRPSCYKCRYATTERKVDITIGDYWGIDRIMPDFYSPDGNSLVLIHSDKGMELWKKIQSKLEYKESDLVECIQPNLAHPTNEPLNRVEFWSDYKKGGIDRILKKYASEKMKTKIVKKLKRVVKTIKNR</sequence>
<accession>A0A415LIE5</accession>
<dbReference type="AlphaFoldDB" id="A0A415LIE5"/>
<comment type="caution">
    <text evidence="3">The sequence shown here is derived from an EMBL/GenBank/DDBJ whole genome shotgun (WGS) entry which is preliminary data.</text>
</comment>
<evidence type="ECO:0000313" key="3">
    <source>
        <dbReference type="EMBL" id="RHL48114.1"/>
    </source>
</evidence>
<dbReference type="InterPro" id="IPR007516">
    <property type="entry name" value="Co_F420_Hydgase/DH_bsu_N"/>
</dbReference>